<dbReference type="InterPro" id="IPR018392">
    <property type="entry name" value="LysM"/>
</dbReference>
<dbReference type="SUPFAM" id="SSF47090">
    <property type="entry name" value="PGBD-like"/>
    <property type="match status" value="2"/>
</dbReference>
<dbReference type="Gene3D" id="3.10.50.10">
    <property type="match status" value="1"/>
</dbReference>
<keyword evidence="6" id="KW-1185">Reference proteome</keyword>
<dbReference type="InterPro" id="IPR001223">
    <property type="entry name" value="Glyco_hydro18_cat"/>
</dbReference>
<dbReference type="InterPro" id="IPR036365">
    <property type="entry name" value="PGBD-like_sf"/>
</dbReference>
<reference evidence="5 6" key="1">
    <citation type="journal article" date="2011" name="J. Microbiol.">
        <title>Bacillus kyonggiensis sp. nov., isolated from soil of a lettuce field.</title>
        <authorList>
            <person name="Dong K."/>
            <person name="Lee S."/>
        </authorList>
    </citation>
    <scope>NUCLEOTIDE SEQUENCE [LARGE SCALE GENOMIC DNA]</scope>
    <source>
        <strain evidence="5 6">NB22</strain>
    </source>
</reference>
<evidence type="ECO:0000259" key="4">
    <source>
        <dbReference type="PROSITE" id="PS51910"/>
    </source>
</evidence>
<dbReference type="InterPro" id="IPR002477">
    <property type="entry name" value="Peptidoglycan-bd-like"/>
</dbReference>
<dbReference type="Gene3D" id="3.10.350.10">
    <property type="entry name" value="LysM domain"/>
    <property type="match status" value="1"/>
</dbReference>
<dbReference type="InterPro" id="IPR036779">
    <property type="entry name" value="LysM_dom_sf"/>
</dbReference>
<accession>A0A4U1DB62</accession>
<gene>
    <name evidence="5" type="ORF">FA727_07005</name>
</gene>
<dbReference type="SMART" id="SM00257">
    <property type="entry name" value="LysM"/>
    <property type="match status" value="1"/>
</dbReference>
<protein>
    <submittedName>
        <fullName evidence="5">LysM peptidoglycan-binding domain-containing protein</fullName>
    </submittedName>
</protein>
<dbReference type="GO" id="GO:0005975">
    <property type="term" value="P:carbohydrate metabolic process"/>
    <property type="evidence" value="ECO:0007669"/>
    <property type="project" value="InterPro"/>
</dbReference>
<evidence type="ECO:0000256" key="1">
    <source>
        <dbReference type="ARBA" id="ARBA00023295"/>
    </source>
</evidence>
<evidence type="ECO:0000313" key="5">
    <source>
        <dbReference type="EMBL" id="TKC19283.1"/>
    </source>
</evidence>
<evidence type="ECO:0000259" key="3">
    <source>
        <dbReference type="PROSITE" id="PS51782"/>
    </source>
</evidence>
<dbReference type="PROSITE" id="PS51910">
    <property type="entry name" value="GH18_2"/>
    <property type="match status" value="1"/>
</dbReference>
<dbReference type="InterPro" id="IPR029070">
    <property type="entry name" value="Chitinase_insertion_sf"/>
</dbReference>
<feature type="region of interest" description="Disordered" evidence="2">
    <location>
        <begin position="516"/>
        <end position="541"/>
    </location>
</feature>
<dbReference type="SUPFAM" id="SSF51445">
    <property type="entry name" value="(Trans)glycosidases"/>
    <property type="match status" value="1"/>
</dbReference>
<dbReference type="Gene3D" id="3.20.20.80">
    <property type="entry name" value="Glycosidases"/>
    <property type="match status" value="1"/>
</dbReference>
<dbReference type="EMBL" id="SWBM01000001">
    <property type="protein sequence ID" value="TKC19283.1"/>
    <property type="molecule type" value="Genomic_DNA"/>
</dbReference>
<dbReference type="InterPro" id="IPR036366">
    <property type="entry name" value="PGBDSf"/>
</dbReference>
<dbReference type="OrthoDB" id="9775889at2"/>
<dbReference type="GO" id="GO:0016798">
    <property type="term" value="F:hydrolase activity, acting on glycosyl bonds"/>
    <property type="evidence" value="ECO:0007669"/>
    <property type="project" value="UniProtKB-KW"/>
</dbReference>
<dbReference type="InterPro" id="IPR011583">
    <property type="entry name" value="Chitinase_II/V-like_cat"/>
</dbReference>
<sequence>MNSMDFDRFELLEINGETKIVLYIEQPSGTYDTEFASEIGFFKKDGSQKMRENAISFVKKHMPKLRVATIVVVAGATLLASFPMKQASAHEVDFNMSYLYFGNTQSYISQVDKTQGNLSLVSPSYFDINADGSLKVTSQFDPNFVTEMHKRGIKVVPFLSNHWDRTIGRSALANREQLATQIAEFIIKNNLDGVQVDIENVTEVDRENYTDLVRLLREKIPEGKEVSVAVAANPNGWTKGWHGSYDYKELAKYSNYLMVMAYDESYEGSPEGPVASYGWVERSIQYTLNQGVPADKVVLGVPFYGRYWKEGEAVGGTGISNVRVDELLKKYGGTVTFDEKTKYAKATITIDPGDPTTTIAGKTLTAGTYHIWYENANSIQAKFELIHKYNIKGTGSWSLGQENASIWQSYKTWMADDQIQVTPTNPTQPKEQVGTVSPTTSTYTVKTGDSLWKIATDHKLSVTQLKELNNLNSDMIYVGQELNVGVSTLPVTQQPVVNNPSASTPGAISAPAQEAVAPTPKQTTPVVKAPTPAPVIKAPTPAPASKAVTTVKKYPTLRAGTKGTAVTDMQSKLKTAGIYKGKINGTYDTTTKNAVIAFQKKYKLKADGIAGPATLGKLDSVITPVKTTTATAKTTVAAVKKYPTLKVGSKGTAVTDMQNKLKKAGIYKGKINGTYDTTTKNAVVAFQKKYKLVADGIAGQATLSKLYTVVK</sequence>
<dbReference type="Pfam" id="PF01476">
    <property type="entry name" value="LysM"/>
    <property type="match status" value="1"/>
</dbReference>
<feature type="compositionally biased region" description="Low complexity" evidence="2">
    <location>
        <begin position="516"/>
        <end position="539"/>
    </location>
</feature>
<comment type="caution">
    <text evidence="5">The sequence shown here is derived from an EMBL/GenBank/DDBJ whole genome shotgun (WGS) entry which is preliminary data.</text>
</comment>
<keyword evidence="1" id="KW-0378">Hydrolase</keyword>
<dbReference type="AlphaFoldDB" id="A0A4U1DB62"/>
<evidence type="ECO:0000313" key="6">
    <source>
        <dbReference type="Proteomes" id="UP000307756"/>
    </source>
</evidence>
<evidence type="ECO:0000256" key="2">
    <source>
        <dbReference type="SAM" id="MobiDB-lite"/>
    </source>
</evidence>
<feature type="domain" description="GH18" evidence="4">
    <location>
        <begin position="95"/>
        <end position="417"/>
    </location>
</feature>
<dbReference type="SUPFAM" id="SSF54106">
    <property type="entry name" value="LysM domain"/>
    <property type="match status" value="1"/>
</dbReference>
<dbReference type="SMART" id="SM00636">
    <property type="entry name" value="Glyco_18"/>
    <property type="match status" value="1"/>
</dbReference>
<name>A0A4U1DB62_9BACI</name>
<dbReference type="PROSITE" id="PS51782">
    <property type="entry name" value="LYSM"/>
    <property type="match status" value="1"/>
</dbReference>
<dbReference type="GO" id="GO:0008061">
    <property type="term" value="F:chitin binding"/>
    <property type="evidence" value="ECO:0007669"/>
    <property type="project" value="InterPro"/>
</dbReference>
<dbReference type="CDD" id="cd00118">
    <property type="entry name" value="LysM"/>
    <property type="match status" value="1"/>
</dbReference>
<dbReference type="PANTHER" id="PTHR46066">
    <property type="entry name" value="CHITINASE DOMAIN-CONTAINING PROTEIN 1 FAMILY MEMBER"/>
    <property type="match status" value="1"/>
</dbReference>
<feature type="domain" description="LysM" evidence="3">
    <location>
        <begin position="441"/>
        <end position="484"/>
    </location>
</feature>
<dbReference type="InterPro" id="IPR017853">
    <property type="entry name" value="GH"/>
</dbReference>
<dbReference type="Gene3D" id="1.10.101.10">
    <property type="entry name" value="PGBD-like superfamily/PGBD"/>
    <property type="match status" value="2"/>
</dbReference>
<dbReference type="Proteomes" id="UP000307756">
    <property type="component" value="Unassembled WGS sequence"/>
</dbReference>
<organism evidence="5 6">
    <name type="scientific">Robertmurraya kyonggiensis</name>
    <dbReference type="NCBI Taxonomy" id="1037680"/>
    <lineage>
        <taxon>Bacteria</taxon>
        <taxon>Bacillati</taxon>
        <taxon>Bacillota</taxon>
        <taxon>Bacilli</taxon>
        <taxon>Bacillales</taxon>
        <taxon>Bacillaceae</taxon>
        <taxon>Robertmurraya</taxon>
    </lineage>
</organism>
<dbReference type="Pfam" id="PF00704">
    <property type="entry name" value="Glyco_hydro_18"/>
    <property type="match status" value="1"/>
</dbReference>
<proteinExistence type="predicted"/>
<keyword evidence="1" id="KW-0326">Glycosidase</keyword>
<dbReference type="Pfam" id="PF01471">
    <property type="entry name" value="PG_binding_1"/>
    <property type="match status" value="2"/>
</dbReference>
<dbReference type="PANTHER" id="PTHR46066:SF2">
    <property type="entry name" value="CHITINASE DOMAIN-CONTAINING PROTEIN 1"/>
    <property type="match status" value="1"/>
</dbReference>